<dbReference type="InterPro" id="IPR000916">
    <property type="entry name" value="Bet_v_I/MLP"/>
</dbReference>
<dbReference type="InterPro" id="IPR023393">
    <property type="entry name" value="START-like_dom_sf"/>
</dbReference>
<dbReference type="InterPro" id="IPR051761">
    <property type="entry name" value="MLP-like_ligand-binding"/>
</dbReference>
<evidence type="ECO:0000313" key="2">
    <source>
        <dbReference type="EMBL" id="KAE8698895.1"/>
    </source>
</evidence>
<evidence type="ECO:0000313" key="3">
    <source>
        <dbReference type="Proteomes" id="UP000436088"/>
    </source>
</evidence>
<comment type="caution">
    <text evidence="2">The sequence shown here is derived from an EMBL/GenBank/DDBJ whole genome shotgun (WGS) entry which is preliminary data.</text>
</comment>
<dbReference type="SMART" id="SM01037">
    <property type="entry name" value="Bet_v_1"/>
    <property type="match status" value="1"/>
</dbReference>
<dbReference type="EMBL" id="VEPZ02001044">
    <property type="protein sequence ID" value="KAE8698895.1"/>
    <property type="molecule type" value="Genomic_DNA"/>
</dbReference>
<dbReference type="GO" id="GO:0006952">
    <property type="term" value="P:defense response"/>
    <property type="evidence" value="ECO:0007669"/>
    <property type="project" value="InterPro"/>
</dbReference>
<name>A0A6A3A6R9_HIBSY</name>
<dbReference type="AlphaFoldDB" id="A0A6A3A6R9"/>
<protein>
    <recommendedName>
        <fullName evidence="1">Bet v I/Major latex protein domain-containing protein</fullName>
    </recommendedName>
</protein>
<dbReference type="SUPFAM" id="SSF55961">
    <property type="entry name" value="Bet v1-like"/>
    <property type="match status" value="1"/>
</dbReference>
<dbReference type="PANTHER" id="PTHR31907">
    <property type="entry name" value="MLP-LIKE PROTEIN 423"/>
    <property type="match status" value="1"/>
</dbReference>
<gene>
    <name evidence="2" type="ORF">F3Y22_tig00110597pilonHSYRG01037</name>
</gene>
<evidence type="ECO:0000259" key="1">
    <source>
        <dbReference type="SMART" id="SM01037"/>
    </source>
</evidence>
<proteinExistence type="predicted"/>
<dbReference type="Proteomes" id="UP000436088">
    <property type="component" value="Unassembled WGS sequence"/>
</dbReference>
<keyword evidence="3" id="KW-1185">Reference proteome</keyword>
<reference evidence="2" key="1">
    <citation type="submission" date="2019-09" db="EMBL/GenBank/DDBJ databases">
        <title>Draft genome information of white flower Hibiscus syriacus.</title>
        <authorList>
            <person name="Kim Y.-M."/>
        </authorList>
    </citation>
    <scope>NUCLEOTIDE SEQUENCE [LARGE SCALE GENOMIC DNA]</scope>
    <source>
        <strain evidence="2">YM2019G1</strain>
    </source>
</reference>
<sequence>MTTRALKCSRATTSSPDLSVSSIITKVSKEKIESVDEAEKIYVYSIFEGDLMKYYMSFIAKIVAVPKGESSLIKWSCQFEKVSEEIPDPSIIKEFVVKNFVEIDDYLQTKA</sequence>
<organism evidence="2 3">
    <name type="scientific">Hibiscus syriacus</name>
    <name type="common">Rose of Sharon</name>
    <dbReference type="NCBI Taxonomy" id="106335"/>
    <lineage>
        <taxon>Eukaryota</taxon>
        <taxon>Viridiplantae</taxon>
        <taxon>Streptophyta</taxon>
        <taxon>Embryophyta</taxon>
        <taxon>Tracheophyta</taxon>
        <taxon>Spermatophyta</taxon>
        <taxon>Magnoliopsida</taxon>
        <taxon>eudicotyledons</taxon>
        <taxon>Gunneridae</taxon>
        <taxon>Pentapetalae</taxon>
        <taxon>rosids</taxon>
        <taxon>malvids</taxon>
        <taxon>Malvales</taxon>
        <taxon>Malvaceae</taxon>
        <taxon>Malvoideae</taxon>
        <taxon>Hibiscus</taxon>
    </lineage>
</organism>
<dbReference type="Pfam" id="PF00407">
    <property type="entry name" value="Bet_v_1"/>
    <property type="match status" value="1"/>
</dbReference>
<dbReference type="Gene3D" id="3.30.530.20">
    <property type="match status" value="1"/>
</dbReference>
<feature type="domain" description="Bet v I/Major latex protein" evidence="1">
    <location>
        <begin position="1"/>
        <end position="110"/>
    </location>
</feature>
<accession>A0A6A3A6R9</accession>